<dbReference type="RefSeq" id="WP_375556007.1">
    <property type="nucleotide sequence ID" value="NZ_JBBVGT010000001.1"/>
</dbReference>
<dbReference type="NCBIfam" id="TIGR01730">
    <property type="entry name" value="RND_mfp"/>
    <property type="match status" value="1"/>
</dbReference>
<dbReference type="InterPro" id="IPR058627">
    <property type="entry name" value="MdtA-like_C"/>
</dbReference>
<dbReference type="Gene3D" id="2.40.420.20">
    <property type="match status" value="1"/>
</dbReference>
<feature type="signal peptide" evidence="2">
    <location>
        <begin position="1"/>
        <end position="19"/>
    </location>
</feature>
<dbReference type="PROSITE" id="PS51257">
    <property type="entry name" value="PROKAR_LIPOPROTEIN"/>
    <property type="match status" value="1"/>
</dbReference>
<dbReference type="Gene3D" id="2.40.30.170">
    <property type="match status" value="1"/>
</dbReference>
<dbReference type="Pfam" id="PF25967">
    <property type="entry name" value="RND-MFP_C"/>
    <property type="match status" value="1"/>
</dbReference>
<evidence type="ECO:0000259" key="3">
    <source>
        <dbReference type="Pfam" id="PF25967"/>
    </source>
</evidence>
<keyword evidence="6" id="KW-1185">Reference proteome</keyword>
<dbReference type="SUPFAM" id="SSF111369">
    <property type="entry name" value="HlyD-like secretion proteins"/>
    <property type="match status" value="1"/>
</dbReference>
<evidence type="ECO:0000313" key="5">
    <source>
        <dbReference type="EMBL" id="MFB5944426.1"/>
    </source>
</evidence>
<evidence type="ECO:0000313" key="6">
    <source>
        <dbReference type="Proteomes" id="UP001580928"/>
    </source>
</evidence>
<feature type="domain" description="Multidrug resistance protein MdtA-like C-terminal permuted SH3" evidence="3">
    <location>
        <begin position="280"/>
        <end position="335"/>
    </location>
</feature>
<accession>A0ABV5CA66</accession>
<feature type="domain" description="CzcB-like barrel-sandwich hybrid" evidence="4">
    <location>
        <begin position="71"/>
        <end position="186"/>
    </location>
</feature>
<dbReference type="EMBL" id="JBBVGT010000001">
    <property type="protein sequence ID" value="MFB5944426.1"/>
    <property type="molecule type" value="Genomic_DNA"/>
</dbReference>
<feature type="chain" id="PRO_5046476135" evidence="2">
    <location>
        <begin position="20"/>
        <end position="352"/>
    </location>
</feature>
<reference evidence="5 6" key="1">
    <citation type="submission" date="2024-04" db="EMBL/GenBank/DDBJ databases">
        <title>Albibacterium profundi sp. nov., isolated from sediment of the Challenger Deep of Mariana Trench.</title>
        <authorList>
            <person name="Wang Y."/>
        </authorList>
    </citation>
    <scope>NUCLEOTIDE SEQUENCE [LARGE SCALE GENOMIC DNA]</scope>
    <source>
        <strain evidence="5 6">RHL897</strain>
    </source>
</reference>
<dbReference type="Gene3D" id="1.10.287.470">
    <property type="entry name" value="Helix hairpin bin"/>
    <property type="match status" value="1"/>
</dbReference>
<dbReference type="Pfam" id="PF25973">
    <property type="entry name" value="BSH_CzcB"/>
    <property type="match status" value="1"/>
</dbReference>
<protein>
    <submittedName>
        <fullName evidence="5">Efflux RND transporter periplasmic adaptor subunit</fullName>
    </submittedName>
</protein>
<comment type="similarity">
    <text evidence="1">Belongs to the membrane fusion protein (MFP) (TC 8.A.1) family.</text>
</comment>
<dbReference type="Gene3D" id="2.40.50.100">
    <property type="match status" value="1"/>
</dbReference>
<dbReference type="InterPro" id="IPR058647">
    <property type="entry name" value="BSH_CzcB-like"/>
</dbReference>
<proteinExistence type="inferred from homology"/>
<evidence type="ECO:0000256" key="2">
    <source>
        <dbReference type="SAM" id="SignalP"/>
    </source>
</evidence>
<keyword evidence="2" id="KW-0732">Signal</keyword>
<dbReference type="Proteomes" id="UP001580928">
    <property type="component" value="Unassembled WGS sequence"/>
</dbReference>
<sequence>MKSISQIITAILISSFTLASCQRSEQQNNLNQDELIPVQLMSLQEDESSTQIIASGVFTTEDETILSFKNGGIIQSITVKEGDRVKKGQVLASLNMGEIDASVQQASLALEKAERDYQRIRQLYTDSVATKEQLENMKTARDVAVQQNRVAQFNKNYSQIRATDNGYVLRKFVNAGQTVGPGTPVIQLNGAGSSAWKLKVGVSDEQWAVLAVGDKAVIESDLSSEGLRASVVRKSEGVDPTSGTFTVVLEVDDGHADQIASGAFARAVITPSANIQGWNVPYSAVLDGNKGEGYVFVSNDKETVKRVQVKIGSINKDQITIVGGLESYEYLVISGSAYLKDGSAIQEQTTEQ</sequence>
<name>A0ABV5CA66_9SPHI</name>
<organism evidence="5 6">
    <name type="scientific">Albibacterium profundi</name>
    <dbReference type="NCBI Taxonomy" id="3134906"/>
    <lineage>
        <taxon>Bacteria</taxon>
        <taxon>Pseudomonadati</taxon>
        <taxon>Bacteroidota</taxon>
        <taxon>Sphingobacteriia</taxon>
        <taxon>Sphingobacteriales</taxon>
        <taxon>Sphingobacteriaceae</taxon>
        <taxon>Albibacterium</taxon>
    </lineage>
</organism>
<dbReference type="InterPro" id="IPR006143">
    <property type="entry name" value="RND_pump_MFP"/>
</dbReference>
<evidence type="ECO:0000259" key="4">
    <source>
        <dbReference type="Pfam" id="PF25973"/>
    </source>
</evidence>
<gene>
    <name evidence="5" type="ORF">WKR92_01130</name>
</gene>
<comment type="caution">
    <text evidence="5">The sequence shown here is derived from an EMBL/GenBank/DDBJ whole genome shotgun (WGS) entry which is preliminary data.</text>
</comment>
<dbReference type="PANTHER" id="PTHR30469:SF15">
    <property type="entry name" value="HLYD FAMILY OF SECRETION PROTEINS"/>
    <property type="match status" value="1"/>
</dbReference>
<dbReference type="PANTHER" id="PTHR30469">
    <property type="entry name" value="MULTIDRUG RESISTANCE PROTEIN MDTA"/>
    <property type="match status" value="1"/>
</dbReference>
<evidence type="ECO:0000256" key="1">
    <source>
        <dbReference type="ARBA" id="ARBA00009477"/>
    </source>
</evidence>